<gene>
    <name evidence="1" type="ORF">MUN76_15340</name>
</gene>
<organism evidence="1 2">
    <name type="scientific">Leucobacter rhizosphaerae</name>
    <dbReference type="NCBI Taxonomy" id="2932245"/>
    <lineage>
        <taxon>Bacteria</taxon>
        <taxon>Bacillati</taxon>
        <taxon>Actinomycetota</taxon>
        <taxon>Actinomycetes</taxon>
        <taxon>Micrococcales</taxon>
        <taxon>Microbacteriaceae</taxon>
        <taxon>Leucobacter</taxon>
    </lineage>
</organism>
<proteinExistence type="predicted"/>
<evidence type="ECO:0000313" key="1">
    <source>
        <dbReference type="EMBL" id="UOQ60382.1"/>
    </source>
</evidence>
<dbReference type="RefSeq" id="WP_244685968.1">
    <property type="nucleotide sequence ID" value="NZ_CP095043.1"/>
</dbReference>
<dbReference type="InterPro" id="IPR046075">
    <property type="entry name" value="DUF6093"/>
</dbReference>
<dbReference type="Pfam" id="PF19586">
    <property type="entry name" value="DUF6093"/>
    <property type="match status" value="1"/>
</dbReference>
<name>A0ABY4FVR1_9MICO</name>
<evidence type="ECO:0000313" key="2">
    <source>
        <dbReference type="Proteomes" id="UP000831775"/>
    </source>
</evidence>
<sequence length="158" mass="16978">MQIGQRISMSLVGVGLGCTVGADIDLMMARREAERNMRDRCRVTRISKGTALDEDTGKYPNVSTVIYEGAGGAGGKARLKHPRMAAKEVDAGSQLLVSTSLELQVPVASEDFAAGDVVEMTACPDRPNQVGRKFKVIGPFDGSQTTALRYRVEAFDGR</sequence>
<dbReference type="EMBL" id="CP095043">
    <property type="protein sequence ID" value="UOQ60382.1"/>
    <property type="molecule type" value="Genomic_DNA"/>
</dbReference>
<dbReference type="PROSITE" id="PS51257">
    <property type="entry name" value="PROKAR_LIPOPROTEIN"/>
    <property type="match status" value="1"/>
</dbReference>
<accession>A0ABY4FVR1</accession>
<reference evidence="1 2" key="1">
    <citation type="submission" date="2022-04" db="EMBL/GenBank/DDBJ databases">
        <title>Leucobacter sp. isolated from rhizosphere of onion.</title>
        <authorList>
            <person name="Won M."/>
            <person name="Lee C.-M."/>
            <person name="Woen H.-Y."/>
            <person name="Kwon S.-W."/>
        </authorList>
    </citation>
    <scope>NUCLEOTIDE SEQUENCE [LARGE SCALE GENOMIC DNA]</scope>
    <source>
        <strain evidence="1 2">H25R-14</strain>
    </source>
</reference>
<dbReference type="Proteomes" id="UP000831775">
    <property type="component" value="Chromosome"/>
</dbReference>
<protein>
    <submittedName>
        <fullName evidence="1">DUF6093 family protein</fullName>
    </submittedName>
</protein>
<keyword evidence="2" id="KW-1185">Reference proteome</keyword>